<keyword evidence="2" id="KW-0812">Transmembrane</keyword>
<evidence type="ECO:0000256" key="3">
    <source>
        <dbReference type="SAM" id="SignalP"/>
    </source>
</evidence>
<organism evidence="4 5">
    <name type="scientific">Lentinula lateritia</name>
    <dbReference type="NCBI Taxonomy" id="40482"/>
    <lineage>
        <taxon>Eukaryota</taxon>
        <taxon>Fungi</taxon>
        <taxon>Dikarya</taxon>
        <taxon>Basidiomycota</taxon>
        <taxon>Agaricomycotina</taxon>
        <taxon>Agaricomycetes</taxon>
        <taxon>Agaricomycetidae</taxon>
        <taxon>Agaricales</taxon>
        <taxon>Marasmiineae</taxon>
        <taxon>Omphalotaceae</taxon>
        <taxon>Lentinula</taxon>
    </lineage>
</organism>
<evidence type="ECO:0000313" key="5">
    <source>
        <dbReference type="Proteomes" id="UP001150238"/>
    </source>
</evidence>
<feature type="compositionally biased region" description="Pro residues" evidence="1">
    <location>
        <begin position="132"/>
        <end position="150"/>
    </location>
</feature>
<accession>A0A9W9E037</accession>
<feature type="region of interest" description="Disordered" evidence="1">
    <location>
        <begin position="125"/>
        <end position="150"/>
    </location>
</feature>
<sequence>MISSLYFILDSLILTYAVRASPSPRSAAVDSTSNTGLSHQVLSAMVVGLCISIFAVSLFLAASGCRLYRRRMSTNVSTTRAPYRSEDNNNDDGLQMQRVPSQIPLTRVDTLPRYDPRVLPAYSLGLRRDSVPPAPSFPEYPAAPPPAHTK</sequence>
<keyword evidence="3" id="KW-0732">Signal</keyword>
<name>A0A9W9E037_9AGAR</name>
<evidence type="ECO:0000313" key="4">
    <source>
        <dbReference type="EMBL" id="KAJ4494663.1"/>
    </source>
</evidence>
<feature type="region of interest" description="Disordered" evidence="1">
    <location>
        <begin position="76"/>
        <end position="98"/>
    </location>
</feature>
<comment type="caution">
    <text evidence="4">The sequence shown here is derived from an EMBL/GenBank/DDBJ whole genome shotgun (WGS) entry which is preliminary data.</text>
</comment>
<protein>
    <submittedName>
        <fullName evidence="4">Uncharacterized protein</fullName>
    </submittedName>
</protein>
<feature type="chain" id="PRO_5040805482" evidence="3">
    <location>
        <begin position="21"/>
        <end position="150"/>
    </location>
</feature>
<dbReference type="AlphaFoldDB" id="A0A9W9E037"/>
<evidence type="ECO:0000256" key="2">
    <source>
        <dbReference type="SAM" id="Phobius"/>
    </source>
</evidence>
<feature type="signal peptide" evidence="3">
    <location>
        <begin position="1"/>
        <end position="20"/>
    </location>
</feature>
<reference evidence="4" key="1">
    <citation type="submission" date="2022-08" db="EMBL/GenBank/DDBJ databases">
        <authorList>
            <consortium name="DOE Joint Genome Institute"/>
            <person name="Min B."/>
            <person name="Riley R."/>
            <person name="Sierra-Patev S."/>
            <person name="Naranjo-Ortiz M."/>
            <person name="Looney B."/>
            <person name="Konkel Z."/>
            <person name="Slot J.C."/>
            <person name="Sakamoto Y."/>
            <person name="Steenwyk J.L."/>
            <person name="Rokas A."/>
            <person name="Carro J."/>
            <person name="Camarero S."/>
            <person name="Ferreira P."/>
            <person name="Molpeceres G."/>
            <person name="Ruiz-Duenas F.J."/>
            <person name="Serrano A."/>
            <person name="Henrissat B."/>
            <person name="Drula E."/>
            <person name="Hughes K.W."/>
            <person name="Mata J.L."/>
            <person name="Ishikawa N.K."/>
            <person name="Vargas-Isla R."/>
            <person name="Ushijima S."/>
            <person name="Smith C.A."/>
            <person name="Ahrendt S."/>
            <person name="Andreopoulos W."/>
            <person name="He G."/>
            <person name="Labutti K."/>
            <person name="Lipzen A."/>
            <person name="Ng V."/>
            <person name="Sandor L."/>
            <person name="Barry K."/>
            <person name="Martinez A.T."/>
            <person name="Xiao Y."/>
            <person name="Gibbons J.G."/>
            <person name="Terashima K."/>
            <person name="Hibbett D.S."/>
            <person name="Grigoriev I.V."/>
        </authorList>
    </citation>
    <scope>NUCLEOTIDE SEQUENCE</scope>
    <source>
        <strain evidence="4">Sp2 HRB7682 ss15</strain>
    </source>
</reference>
<gene>
    <name evidence="4" type="ORF">C8J55DRAFT_554295</name>
</gene>
<keyword evidence="2" id="KW-0472">Membrane</keyword>
<evidence type="ECO:0000256" key="1">
    <source>
        <dbReference type="SAM" id="MobiDB-lite"/>
    </source>
</evidence>
<keyword evidence="2" id="KW-1133">Transmembrane helix</keyword>
<feature type="transmembrane region" description="Helical" evidence="2">
    <location>
        <begin position="44"/>
        <end position="62"/>
    </location>
</feature>
<proteinExistence type="predicted"/>
<dbReference type="Proteomes" id="UP001150238">
    <property type="component" value="Unassembled WGS sequence"/>
</dbReference>
<dbReference type="EMBL" id="JANVFS010000002">
    <property type="protein sequence ID" value="KAJ4494663.1"/>
    <property type="molecule type" value="Genomic_DNA"/>
</dbReference>
<reference evidence="4" key="2">
    <citation type="journal article" date="2023" name="Proc. Natl. Acad. Sci. U.S.A.">
        <title>A global phylogenomic analysis of the shiitake genus Lentinula.</title>
        <authorList>
            <person name="Sierra-Patev S."/>
            <person name="Min B."/>
            <person name="Naranjo-Ortiz M."/>
            <person name="Looney B."/>
            <person name="Konkel Z."/>
            <person name="Slot J.C."/>
            <person name="Sakamoto Y."/>
            <person name="Steenwyk J.L."/>
            <person name="Rokas A."/>
            <person name="Carro J."/>
            <person name="Camarero S."/>
            <person name="Ferreira P."/>
            <person name="Molpeceres G."/>
            <person name="Ruiz-Duenas F.J."/>
            <person name="Serrano A."/>
            <person name="Henrissat B."/>
            <person name="Drula E."/>
            <person name="Hughes K.W."/>
            <person name="Mata J.L."/>
            <person name="Ishikawa N.K."/>
            <person name="Vargas-Isla R."/>
            <person name="Ushijima S."/>
            <person name="Smith C.A."/>
            <person name="Donoghue J."/>
            <person name="Ahrendt S."/>
            <person name="Andreopoulos W."/>
            <person name="He G."/>
            <person name="LaButti K."/>
            <person name="Lipzen A."/>
            <person name="Ng V."/>
            <person name="Riley R."/>
            <person name="Sandor L."/>
            <person name="Barry K."/>
            <person name="Martinez A.T."/>
            <person name="Xiao Y."/>
            <person name="Gibbons J.G."/>
            <person name="Terashima K."/>
            <person name="Grigoriev I.V."/>
            <person name="Hibbett D."/>
        </authorList>
    </citation>
    <scope>NUCLEOTIDE SEQUENCE</scope>
    <source>
        <strain evidence="4">Sp2 HRB7682 ss15</strain>
    </source>
</reference>